<dbReference type="Proteomes" id="UP000515163">
    <property type="component" value="Unplaced"/>
</dbReference>
<keyword evidence="3" id="KW-0677">Repeat</keyword>
<keyword evidence="4" id="KW-0547">Nucleotide-binding</keyword>
<dbReference type="SUPFAM" id="SSF48403">
    <property type="entry name" value="Ankyrin repeat"/>
    <property type="match status" value="1"/>
</dbReference>
<feature type="compositionally biased region" description="Low complexity" evidence="8">
    <location>
        <begin position="981"/>
        <end position="994"/>
    </location>
</feature>
<evidence type="ECO:0000256" key="2">
    <source>
        <dbReference type="ARBA" id="ARBA00022614"/>
    </source>
</evidence>
<dbReference type="PROSITE" id="PS50011">
    <property type="entry name" value="PROTEIN_KINASE_DOM"/>
    <property type="match status" value="1"/>
</dbReference>
<evidence type="ECO:0000313" key="11">
    <source>
        <dbReference type="Proteomes" id="UP000515163"/>
    </source>
</evidence>
<dbReference type="GO" id="GO:0009966">
    <property type="term" value="P:regulation of signal transduction"/>
    <property type="evidence" value="ECO:0007669"/>
    <property type="project" value="UniProtKB-ARBA"/>
</dbReference>
<evidence type="ECO:0000259" key="9">
    <source>
        <dbReference type="PROSITE" id="PS50011"/>
    </source>
</evidence>
<keyword evidence="11" id="KW-1185">Reference proteome</keyword>
<accession>A0A6P8IR01</accession>
<dbReference type="InterPro" id="IPR036770">
    <property type="entry name" value="Ankyrin_rpt-contain_sf"/>
</dbReference>
<evidence type="ECO:0000256" key="3">
    <source>
        <dbReference type="ARBA" id="ARBA00022737"/>
    </source>
</evidence>
<dbReference type="SUPFAM" id="SSF52058">
    <property type="entry name" value="L domain-like"/>
    <property type="match status" value="1"/>
</dbReference>
<feature type="compositionally biased region" description="Low complexity" evidence="8">
    <location>
        <begin position="935"/>
        <end position="952"/>
    </location>
</feature>
<dbReference type="SUPFAM" id="SSF56112">
    <property type="entry name" value="Protein kinase-like (PK-like)"/>
    <property type="match status" value="1"/>
</dbReference>
<dbReference type="OrthoDB" id="1866797at2759"/>
<dbReference type="KEGG" id="aten:116304006"/>
<dbReference type="GO" id="GO:0005524">
    <property type="term" value="F:ATP binding"/>
    <property type="evidence" value="ECO:0007669"/>
    <property type="project" value="InterPro"/>
</dbReference>
<feature type="repeat" description="ANK" evidence="7">
    <location>
        <begin position="43"/>
        <end position="75"/>
    </location>
</feature>
<feature type="compositionally biased region" description="Polar residues" evidence="8">
    <location>
        <begin position="953"/>
        <end position="970"/>
    </location>
</feature>
<reference evidence="12 13" key="1">
    <citation type="submission" date="2025-04" db="UniProtKB">
        <authorList>
            <consortium name="RefSeq"/>
        </authorList>
    </citation>
    <scope>IDENTIFICATION</scope>
    <source>
        <tissue evidence="12 13">Tentacle</tissue>
    </source>
</reference>
<dbReference type="Pfam" id="PF00069">
    <property type="entry name" value="Pkinase"/>
    <property type="match status" value="1"/>
</dbReference>
<dbReference type="SUPFAM" id="SSF52540">
    <property type="entry name" value="P-loop containing nucleoside triphosphate hydrolases"/>
    <property type="match status" value="1"/>
</dbReference>
<dbReference type="InterPro" id="IPR011047">
    <property type="entry name" value="Quinoprotein_ADH-like_sf"/>
</dbReference>
<feature type="domain" description="Protein kinase" evidence="9">
    <location>
        <begin position="1217"/>
        <end position="1483"/>
    </location>
</feature>
<dbReference type="SUPFAM" id="SSF50998">
    <property type="entry name" value="Quinoprotein alcohol dehydrogenase-like"/>
    <property type="match status" value="1"/>
</dbReference>
<dbReference type="Pfam" id="PF08477">
    <property type="entry name" value="Roc"/>
    <property type="match status" value="1"/>
</dbReference>
<dbReference type="GO" id="GO:0004674">
    <property type="term" value="F:protein serine/threonine kinase activity"/>
    <property type="evidence" value="ECO:0007669"/>
    <property type="project" value="UniProtKB-EC"/>
</dbReference>
<dbReference type="InterPro" id="IPR008271">
    <property type="entry name" value="Ser/Thr_kinase_AS"/>
</dbReference>
<dbReference type="PANTHER" id="PTHR48056">
    <property type="entry name" value="LRR RECEPTOR-LIKE SERINE/THREONINE-PROTEIN KINASE-RELATED"/>
    <property type="match status" value="1"/>
</dbReference>
<dbReference type="InterPro" id="IPR001611">
    <property type="entry name" value="Leu-rich_rpt"/>
</dbReference>
<proteinExistence type="predicted"/>
<evidence type="ECO:0000256" key="7">
    <source>
        <dbReference type="PROSITE-ProRule" id="PRU00023"/>
    </source>
</evidence>
<dbReference type="PRINTS" id="PR00449">
    <property type="entry name" value="RASTRNSFRMNG"/>
</dbReference>
<dbReference type="PROSITE" id="PS51419">
    <property type="entry name" value="RAB"/>
    <property type="match status" value="1"/>
</dbReference>
<feature type="compositionally biased region" description="Polar residues" evidence="8">
    <location>
        <begin position="995"/>
        <end position="1005"/>
    </location>
</feature>
<evidence type="ECO:0000256" key="5">
    <source>
        <dbReference type="ARBA" id="ARBA00047899"/>
    </source>
</evidence>
<dbReference type="PROSITE" id="PS00108">
    <property type="entry name" value="PROTEIN_KINASE_ST"/>
    <property type="match status" value="1"/>
</dbReference>
<dbReference type="SMART" id="SM00364">
    <property type="entry name" value="LRR_BAC"/>
    <property type="match status" value="4"/>
</dbReference>
<evidence type="ECO:0000256" key="8">
    <source>
        <dbReference type="SAM" id="MobiDB-lite"/>
    </source>
</evidence>
<dbReference type="InterPro" id="IPR020859">
    <property type="entry name" value="ROC"/>
</dbReference>
<dbReference type="GO" id="GO:0005737">
    <property type="term" value="C:cytoplasm"/>
    <property type="evidence" value="ECO:0007669"/>
    <property type="project" value="UniProtKB-ARBA"/>
</dbReference>
<evidence type="ECO:0000256" key="4">
    <source>
        <dbReference type="ARBA" id="ARBA00022741"/>
    </source>
</evidence>
<dbReference type="InterPro" id="IPR027417">
    <property type="entry name" value="P-loop_NTPase"/>
</dbReference>
<dbReference type="Pfam" id="PF12796">
    <property type="entry name" value="Ank_2"/>
    <property type="match status" value="1"/>
</dbReference>
<dbReference type="GO" id="GO:0005525">
    <property type="term" value="F:GTP binding"/>
    <property type="evidence" value="ECO:0007669"/>
    <property type="project" value="UniProtKB-KW"/>
</dbReference>
<dbReference type="PROSITE" id="PS50297">
    <property type="entry name" value="ANK_REP_REGION"/>
    <property type="match status" value="2"/>
</dbReference>
<dbReference type="Gene3D" id="3.40.50.300">
    <property type="entry name" value="P-loop containing nucleotide triphosphate hydrolases"/>
    <property type="match status" value="1"/>
</dbReference>
<feature type="domain" description="Roc" evidence="10">
    <location>
        <begin position="496"/>
        <end position="694"/>
    </location>
</feature>
<dbReference type="InterPro" id="IPR011009">
    <property type="entry name" value="Kinase-like_dom_sf"/>
</dbReference>
<dbReference type="Gene3D" id="2.130.10.10">
    <property type="entry name" value="YVTN repeat-like/Quinoprotein amine dehydrogenase"/>
    <property type="match status" value="1"/>
</dbReference>
<dbReference type="InterPro" id="IPR032675">
    <property type="entry name" value="LRR_dom_sf"/>
</dbReference>
<dbReference type="PROSITE" id="PS51450">
    <property type="entry name" value="LRR"/>
    <property type="match status" value="2"/>
</dbReference>
<dbReference type="SMART" id="SM00248">
    <property type="entry name" value="ANK"/>
    <property type="match status" value="3"/>
</dbReference>
<dbReference type="PROSITE" id="PS50088">
    <property type="entry name" value="ANK_REPEAT"/>
    <property type="match status" value="2"/>
</dbReference>
<comment type="catalytic activity">
    <reaction evidence="5">
        <text>L-threonyl-[protein] + ATP = O-phospho-L-threonyl-[protein] + ADP + H(+)</text>
        <dbReference type="Rhea" id="RHEA:46608"/>
        <dbReference type="Rhea" id="RHEA-COMP:11060"/>
        <dbReference type="Rhea" id="RHEA-COMP:11605"/>
        <dbReference type="ChEBI" id="CHEBI:15378"/>
        <dbReference type="ChEBI" id="CHEBI:30013"/>
        <dbReference type="ChEBI" id="CHEBI:30616"/>
        <dbReference type="ChEBI" id="CHEBI:61977"/>
        <dbReference type="ChEBI" id="CHEBI:456216"/>
        <dbReference type="EC" id="2.7.11.1"/>
    </reaction>
</comment>
<evidence type="ECO:0000256" key="1">
    <source>
        <dbReference type="ARBA" id="ARBA00001946"/>
    </source>
</evidence>
<dbReference type="Gene3D" id="3.80.10.10">
    <property type="entry name" value="Ribonuclease Inhibitor"/>
    <property type="match status" value="1"/>
</dbReference>
<dbReference type="SMART" id="SM00369">
    <property type="entry name" value="LRR_TYP"/>
    <property type="match status" value="3"/>
</dbReference>
<dbReference type="InterPro" id="IPR000719">
    <property type="entry name" value="Prot_kinase_dom"/>
</dbReference>
<dbReference type="Gene3D" id="1.25.40.20">
    <property type="entry name" value="Ankyrin repeat-containing domain"/>
    <property type="match status" value="1"/>
</dbReference>
<keyword evidence="7" id="KW-0040">ANK repeat</keyword>
<evidence type="ECO:0000259" key="10">
    <source>
        <dbReference type="PROSITE" id="PS51424"/>
    </source>
</evidence>
<evidence type="ECO:0000256" key="6">
    <source>
        <dbReference type="ARBA" id="ARBA00048679"/>
    </source>
</evidence>
<feature type="repeat" description="ANK" evidence="7">
    <location>
        <begin position="77"/>
        <end position="99"/>
    </location>
</feature>
<dbReference type="InterPro" id="IPR002110">
    <property type="entry name" value="Ankyrin_rpt"/>
</dbReference>
<keyword evidence="2" id="KW-0433">Leucine-rich repeat</keyword>
<dbReference type="PROSITE" id="PS51424">
    <property type="entry name" value="ROC"/>
    <property type="match status" value="1"/>
</dbReference>
<dbReference type="InterPro" id="IPR003591">
    <property type="entry name" value="Leu-rich_rpt_typical-subtyp"/>
</dbReference>
<name>A0A6P8IR01_ACTTE</name>
<protein>
    <submittedName>
        <fullName evidence="12 13">Leucine-rich repeat serine/threonine-protein kinase 2-like isoform X1</fullName>
    </submittedName>
</protein>
<sequence length="1870" mass="211521">MATNNNRLYNACEKGNYDEVEARLLQEDETSKSKLLRKYFDISQNTLLHIAVINGRSRIVKLLLRHGACVNLTTGAGKYTPLHLAASTGQTECVRILLEQQDIVLSPKDDFKNTPLKGSKNETIAKLIKSKEVIKAVQRNNVERLEVALCGAQKNTFTEVCFSRALKVAVCNNQVKTEIIFKILSFAADNSCFSDLELLDCIQLVFAQDNFNVEITALLVLCWLASVEGEIWQLNFFLGISADDWLQDQSHDATLDQLEVIHHHKFHEIREMLKRKKCKDFSPAINIAMACKHTKACQMLLGHGSMHEKMCEVRWQCLGIPTLTAQIFKAILHRGPLGVCKWNNITLLDLRRNNLETIPSMIFHLPLLGTLYLDNNKLVDLPNAKWISDSLNRLYLSHNQLSHLPSVLGSSNLRTLYLDNNMFRSIPECVCKIAGLETLDIIENQLEWIPLEIGLLSKLTSFHFDPNKVVSPQGISKFRVETTKELVTWLRSLLVKMKPYTTVKLLVVGWQDKGKTTLVHRLEGDFKYFEREVTQVLKLVTGVEMSEFRMQQKMMVVVPTGPKVKFQVWDFAGQEDFYLMHMCFLSSVALYLLVWDLQDGEIGIEELKTWLDNIACKAVYPTTVIIVGTHLDCIPGNQAKDYTERMRELVNNMIERRPRDKIHVACVVEVSSHPQRCQGLENLRDRILKAAKEMVKDKNVRVLDQPVPISFHELVTKIEKMRNKMWMNKELPILNLDQLWSLVKETLGFKEKRFPEDEFKEAVEFLKNRGVILHFDDPNQDLRELYFIDPGWLFTLMTRAITSQSSKDGLVRKDSLFVENEEASFTEKSRERGILLLSRFYVVHILDQDTLLIPSKFSKIGPEKKMKGKKRLRRIYKMEYLPHGFFSRLIARLLHYLNSMIVEAFKDQEVMPSSSSSPLTSTSSSSPSPSPSPSSPLSSNQIPTPTTRPTPRFSVQQNPTTLTKQHQQLSPPWPSHPPRVRTPSTATTTASTVSEIGTSRAATATPSPPGSESSSSSVSPSLSKPEPIVTSLSPLPATKLVSPPQPNQTSFSPRPRVNPHSSFPEVTTVTNLREADILHWWRNGIQLNLPDAFLEVTLQQEANKSPRIVIKASRSVPGKRLLVFTIEHVEALITEWFHGLREGRVSQFVPCVVCEDKGLEDSNVFTLGDCLRASNNSDCIECPKHKDAPVPISDIAPDISLHDVHPDLLFQRHQLHYDESSNIKEGSFGKVYCAVLKKSTGSEKLVAIKEFKGDELTSFRELRKEINVLRRVVHPNLVQMVGVASKPRCMALELAEGSLEGVLFDKDSEKIPRLVLIAIAKEIANALAVLHWHKIIHRDLKPSNVLVYSLKEDDTVHVKVSDFGTANFTGPYGMRALVTRTHIRAPEVLEFALKEEYSVEVDIYSFGILLFAMITRERAFNDVPSNDIRSCILEQKRPSWRHAEGAMDVLVNLTRLMCVSWNQSSQDRPTAVQCQKQLENPGFQALMSKLAFPSANIVVFLHFFPCNEDLWVVHTINGFTFLSVFTGSFGLNSTQCFEICRNQDQEIEAICTHLDTMVVTLKKMTNLTRIFKIYSLTESSLLTTMACDSLPAINSMAATITHIFIGTDLGCFVTDIDRQTNGTLTANHLTQKPVESILVTNSKLWMCDKSSVTVYSLLEDSQFVPFYDHKDRFIKGIYPLAHAQLEEDTIWILTEDSVLKLNAEAQILCLFEVQDLFPSQTIELSVQSHVTCLLPANDTLWLGLFTGAIVILDINTRQIITSFQPYTEAVAHMVSSPDTQPPMVISCGRSPSGFLGTDRDNVIHPLAVDTSEMVKIAARKPSRVLMNVNTSFEGNWEEVQLEEFSDVLFAWHAMSCKSWKRIQRAQSNKT</sequence>
<dbReference type="InterPro" id="IPR050647">
    <property type="entry name" value="Plant_LRR-RLKs"/>
</dbReference>
<dbReference type="InterPro" id="IPR015943">
    <property type="entry name" value="WD40/YVTN_repeat-like_dom_sf"/>
</dbReference>
<dbReference type="SMART" id="SM00220">
    <property type="entry name" value="S_TKc"/>
    <property type="match status" value="1"/>
</dbReference>
<dbReference type="RefSeq" id="XP_031569521.1">
    <property type="nucleotide sequence ID" value="XM_031713661.1"/>
</dbReference>
<organism evidence="11 13">
    <name type="scientific">Actinia tenebrosa</name>
    <name type="common">Australian red waratah sea anemone</name>
    <dbReference type="NCBI Taxonomy" id="6105"/>
    <lineage>
        <taxon>Eukaryota</taxon>
        <taxon>Metazoa</taxon>
        <taxon>Cnidaria</taxon>
        <taxon>Anthozoa</taxon>
        <taxon>Hexacorallia</taxon>
        <taxon>Actiniaria</taxon>
        <taxon>Actiniidae</taxon>
        <taxon>Actinia</taxon>
    </lineage>
</organism>
<dbReference type="Pfam" id="PF25497">
    <property type="entry name" value="COR-B"/>
    <property type="match status" value="1"/>
</dbReference>
<feature type="compositionally biased region" description="Low complexity" evidence="8">
    <location>
        <begin position="912"/>
        <end position="927"/>
    </location>
</feature>
<dbReference type="Gene3D" id="3.30.70.1390">
    <property type="entry name" value="ROC domain from the Parkinson's disease-associated leucine-rich repeat kinase 2"/>
    <property type="match status" value="1"/>
</dbReference>
<feature type="region of interest" description="Disordered" evidence="8">
    <location>
        <begin position="911"/>
        <end position="1063"/>
    </location>
</feature>
<comment type="cofactor">
    <cofactor evidence="1">
        <name>Mg(2+)</name>
        <dbReference type="ChEBI" id="CHEBI:18420"/>
    </cofactor>
</comment>
<dbReference type="RefSeq" id="XP_031569514.1">
    <property type="nucleotide sequence ID" value="XM_031713654.1"/>
</dbReference>
<dbReference type="Gene3D" id="1.10.510.10">
    <property type="entry name" value="Transferase(Phosphotransferase) domain 1"/>
    <property type="match status" value="1"/>
</dbReference>
<comment type="catalytic activity">
    <reaction evidence="6">
        <text>L-seryl-[protein] + ATP = O-phospho-L-seryl-[protein] + ADP + H(+)</text>
        <dbReference type="Rhea" id="RHEA:17989"/>
        <dbReference type="Rhea" id="RHEA-COMP:9863"/>
        <dbReference type="Rhea" id="RHEA-COMP:11604"/>
        <dbReference type="ChEBI" id="CHEBI:15378"/>
        <dbReference type="ChEBI" id="CHEBI:29999"/>
        <dbReference type="ChEBI" id="CHEBI:30616"/>
        <dbReference type="ChEBI" id="CHEBI:83421"/>
        <dbReference type="ChEBI" id="CHEBI:456216"/>
        <dbReference type="EC" id="2.7.11.1"/>
    </reaction>
</comment>
<dbReference type="InterPro" id="IPR057263">
    <property type="entry name" value="COR-B"/>
</dbReference>
<dbReference type="GO" id="GO:0033612">
    <property type="term" value="F:receptor serine/threonine kinase binding"/>
    <property type="evidence" value="ECO:0007669"/>
    <property type="project" value="TreeGrafter"/>
</dbReference>
<evidence type="ECO:0000313" key="12">
    <source>
        <dbReference type="RefSeq" id="XP_031569514.1"/>
    </source>
</evidence>
<feature type="compositionally biased region" description="Low complexity" evidence="8">
    <location>
        <begin position="1010"/>
        <end position="1027"/>
    </location>
</feature>
<dbReference type="GeneID" id="116304006"/>
<evidence type="ECO:0000313" key="13">
    <source>
        <dbReference type="RefSeq" id="XP_031569521.1"/>
    </source>
</evidence>
<gene>
    <name evidence="12 13" type="primary">LOC116304006</name>
</gene>